<feature type="domain" description="N-acetyltransferase" evidence="1">
    <location>
        <begin position="3"/>
        <end position="163"/>
    </location>
</feature>
<organism evidence="2 3">
    <name type="scientific">Tissierella simiarum</name>
    <dbReference type="NCBI Taxonomy" id="2841534"/>
    <lineage>
        <taxon>Bacteria</taxon>
        <taxon>Bacillati</taxon>
        <taxon>Bacillota</taxon>
        <taxon>Tissierellia</taxon>
        <taxon>Tissierellales</taxon>
        <taxon>Tissierellaceae</taxon>
        <taxon>Tissierella</taxon>
    </lineage>
</organism>
<dbReference type="InterPro" id="IPR000182">
    <property type="entry name" value="GNAT_dom"/>
</dbReference>
<dbReference type="EMBL" id="JAHLPM010000011">
    <property type="protein sequence ID" value="MBU5439023.1"/>
    <property type="molecule type" value="Genomic_DNA"/>
</dbReference>
<reference evidence="2 3" key="1">
    <citation type="submission" date="2021-06" db="EMBL/GenBank/DDBJ databases">
        <authorList>
            <person name="Sun Q."/>
            <person name="Li D."/>
        </authorList>
    </citation>
    <scope>NUCLEOTIDE SEQUENCE [LARGE SCALE GENOMIC DNA]</scope>
    <source>
        <strain evidence="2 3">MSJ-40</strain>
    </source>
</reference>
<proteinExistence type="predicted"/>
<dbReference type="Proteomes" id="UP000749471">
    <property type="component" value="Unassembled WGS sequence"/>
</dbReference>
<keyword evidence="3" id="KW-1185">Reference proteome</keyword>
<protein>
    <submittedName>
        <fullName evidence="2">GNAT family N-acetyltransferase</fullName>
    </submittedName>
</protein>
<evidence type="ECO:0000313" key="2">
    <source>
        <dbReference type="EMBL" id="MBU5439023.1"/>
    </source>
</evidence>
<dbReference type="PROSITE" id="PS51186">
    <property type="entry name" value="GNAT"/>
    <property type="match status" value="1"/>
</dbReference>
<evidence type="ECO:0000313" key="3">
    <source>
        <dbReference type="Proteomes" id="UP000749471"/>
    </source>
</evidence>
<gene>
    <name evidence="2" type="ORF">KQI42_13425</name>
</gene>
<dbReference type="RefSeq" id="WP_216520636.1">
    <property type="nucleotide sequence ID" value="NZ_JAHLPM010000011.1"/>
</dbReference>
<name>A0ABS6E7Y2_9FIRM</name>
<evidence type="ECO:0000259" key="1">
    <source>
        <dbReference type="PROSITE" id="PS51186"/>
    </source>
</evidence>
<sequence>MSIYIESMKEEYAKKILNWTYDKPYEIYNMDNDEENMEELLDGSYYAVVDKKENLIGYFCFGVSAQVPAGNEYGVYNNKEFIDIGLGMRPDLCGKGNGYEFIKSGLEYANKELLEDKIRLTVAEFNTRAISLYEKAGFKRVMEFWRKNKEGDFKFIIMELYLR</sequence>
<comment type="caution">
    <text evidence="2">The sequence shown here is derived from an EMBL/GenBank/DDBJ whole genome shotgun (WGS) entry which is preliminary data.</text>
</comment>
<dbReference type="Pfam" id="PF00583">
    <property type="entry name" value="Acetyltransf_1"/>
    <property type="match status" value="1"/>
</dbReference>
<accession>A0ABS6E7Y2</accession>